<dbReference type="InterPro" id="IPR000719">
    <property type="entry name" value="Prot_kinase_dom"/>
</dbReference>
<dbReference type="Proteomes" id="UP000005237">
    <property type="component" value="Unassembled WGS sequence"/>
</dbReference>
<dbReference type="InterPro" id="IPR011009">
    <property type="entry name" value="Kinase-like_dom_sf"/>
</dbReference>
<dbReference type="GO" id="GO:0005524">
    <property type="term" value="F:ATP binding"/>
    <property type="evidence" value="ECO:0007669"/>
    <property type="project" value="UniProtKB-KW"/>
</dbReference>
<keyword evidence="1" id="KW-0547">Nucleotide-binding</keyword>
<dbReference type="PANTHER" id="PTHR24418">
    <property type="entry name" value="TYROSINE-PROTEIN KINASE"/>
    <property type="match status" value="1"/>
</dbReference>
<dbReference type="PRINTS" id="PR00109">
    <property type="entry name" value="TYRKINASE"/>
</dbReference>
<name>A0A8R1HRZ2_CAEJA</name>
<dbReference type="EnsemblMetazoa" id="CJA06919.1">
    <property type="protein sequence ID" value="CJA06919.1"/>
    <property type="gene ID" value="WBGene00126123"/>
</dbReference>
<dbReference type="PIRSF" id="PIRSF000654">
    <property type="entry name" value="Integrin-linked_kinase"/>
    <property type="match status" value="1"/>
</dbReference>
<proteinExistence type="predicted"/>
<dbReference type="GO" id="GO:0004672">
    <property type="term" value="F:protein kinase activity"/>
    <property type="evidence" value="ECO:0007669"/>
    <property type="project" value="InterPro"/>
</dbReference>
<dbReference type="InterPro" id="IPR001245">
    <property type="entry name" value="Ser-Thr/Tyr_kinase_cat_dom"/>
</dbReference>
<sequence length="242" mass="28469">MRTRMGCEVMKEARVMQLYDYPNIVKFYGFVLDDHPYLLVLQLCHNGAVEDALKTRQHKLSIKYRINYTLMAACGMEYLHKKECIHRDIGARNCLIHKGVVKIADFGMCRAQTVYKLDMKKPCNVRWLAPEVWDNSETRFSTDVYAFGIIIWEFFIKPYKCPYDDMRAAEVKRKTRAGYRLPVPSKMPQPVADIMEECWHHSPEKRLSAEKMKERLEEARQIEDDRAEDGRTKEGELMIECC</sequence>
<evidence type="ECO:0000313" key="4">
    <source>
        <dbReference type="EnsemblMetazoa" id="CJA06919.1"/>
    </source>
</evidence>
<dbReference type="PROSITE" id="PS50011">
    <property type="entry name" value="PROTEIN_KINASE_DOM"/>
    <property type="match status" value="1"/>
</dbReference>
<organism evidence="4 5">
    <name type="scientific">Caenorhabditis japonica</name>
    <dbReference type="NCBI Taxonomy" id="281687"/>
    <lineage>
        <taxon>Eukaryota</taxon>
        <taxon>Metazoa</taxon>
        <taxon>Ecdysozoa</taxon>
        <taxon>Nematoda</taxon>
        <taxon>Chromadorea</taxon>
        <taxon>Rhabditida</taxon>
        <taxon>Rhabditina</taxon>
        <taxon>Rhabditomorpha</taxon>
        <taxon>Rhabditoidea</taxon>
        <taxon>Rhabditidae</taxon>
        <taxon>Peloderinae</taxon>
        <taxon>Caenorhabditis</taxon>
    </lineage>
</organism>
<evidence type="ECO:0000256" key="2">
    <source>
        <dbReference type="ARBA" id="ARBA00022840"/>
    </source>
</evidence>
<dbReference type="SUPFAM" id="SSF56112">
    <property type="entry name" value="Protein kinase-like (PK-like)"/>
    <property type="match status" value="1"/>
</dbReference>
<evidence type="ECO:0000313" key="5">
    <source>
        <dbReference type="Proteomes" id="UP000005237"/>
    </source>
</evidence>
<reference evidence="4" key="2">
    <citation type="submission" date="2022-06" db="UniProtKB">
        <authorList>
            <consortium name="EnsemblMetazoa"/>
        </authorList>
    </citation>
    <scope>IDENTIFICATION</scope>
    <source>
        <strain evidence="4">DF5081</strain>
    </source>
</reference>
<dbReference type="AlphaFoldDB" id="A0A8R1HRZ2"/>
<dbReference type="Pfam" id="PF07714">
    <property type="entry name" value="PK_Tyr_Ser-Thr"/>
    <property type="match status" value="1"/>
</dbReference>
<dbReference type="Gene3D" id="1.10.510.10">
    <property type="entry name" value="Transferase(Phosphotransferase) domain 1"/>
    <property type="match status" value="1"/>
</dbReference>
<feature type="domain" description="Protein kinase" evidence="3">
    <location>
        <begin position="1"/>
        <end position="216"/>
    </location>
</feature>
<reference evidence="5" key="1">
    <citation type="submission" date="2010-08" db="EMBL/GenBank/DDBJ databases">
        <authorList>
            <consortium name="Caenorhabditis japonica Sequencing Consortium"/>
            <person name="Wilson R.K."/>
        </authorList>
    </citation>
    <scope>NUCLEOTIDE SEQUENCE [LARGE SCALE GENOMIC DNA]</scope>
    <source>
        <strain evidence="5">DF5081</strain>
    </source>
</reference>
<keyword evidence="2" id="KW-0067">ATP-binding</keyword>
<keyword evidence="5" id="KW-1185">Reference proteome</keyword>
<accession>A0A8R1HRZ2</accession>
<evidence type="ECO:0000259" key="3">
    <source>
        <dbReference type="PROSITE" id="PS50011"/>
    </source>
</evidence>
<protein>
    <submittedName>
        <fullName evidence="4">Protein kinase domain-containing protein</fullName>
    </submittedName>
</protein>
<evidence type="ECO:0000256" key="1">
    <source>
        <dbReference type="ARBA" id="ARBA00022741"/>
    </source>
</evidence>
<dbReference type="InterPro" id="IPR050198">
    <property type="entry name" value="Non-receptor_tyrosine_kinases"/>
</dbReference>